<dbReference type="RefSeq" id="XP_030231505.1">
    <property type="nucleotide sequence ID" value="XM_030375645.1"/>
</dbReference>
<dbReference type="InterPro" id="IPR029440">
    <property type="entry name" value="DRC1_C"/>
</dbReference>
<evidence type="ECO:0000259" key="19">
    <source>
        <dbReference type="Pfam" id="PF14775"/>
    </source>
</evidence>
<evidence type="ECO:0000256" key="11">
    <source>
        <dbReference type="ARBA" id="ARBA00038424"/>
    </source>
</evidence>
<dbReference type="GO" id="GO:0070286">
    <property type="term" value="P:axonemal dynein complex assembly"/>
    <property type="evidence" value="ECO:0007669"/>
    <property type="project" value="InterPro"/>
</dbReference>
<keyword evidence="5 16" id="KW-0175">Coiled coil</keyword>
<dbReference type="GeneID" id="115557660"/>
<evidence type="ECO:0000256" key="9">
    <source>
        <dbReference type="ARBA" id="ARBA00031554"/>
    </source>
</evidence>
<evidence type="ECO:0000313" key="20">
    <source>
        <dbReference type="Ensembl" id="ENSGMOP00000008121.2"/>
    </source>
</evidence>
<evidence type="ECO:0000313" key="21">
    <source>
        <dbReference type="Proteomes" id="UP000694546"/>
    </source>
</evidence>
<keyword evidence="4" id="KW-0282">Flagellum</keyword>
<dbReference type="PANTHER" id="PTHR21625:SF0">
    <property type="entry name" value="DYNEIN REGULATORY COMPLEX SUBUNIT 2"/>
    <property type="match status" value="1"/>
</dbReference>
<feature type="region of interest" description="Disordered" evidence="17">
    <location>
        <begin position="1"/>
        <end position="21"/>
    </location>
</feature>
<protein>
    <recommendedName>
        <fullName evidence="2">Dynein regulatory complex protein 1</fullName>
    </recommendedName>
    <alternativeName>
        <fullName evidence="9">Coiled-coil domain-containing protein 164</fullName>
    </alternativeName>
    <alternativeName>
        <fullName evidence="13">Coiled-coil domain-containing protein 65</fullName>
    </alternativeName>
    <alternativeName>
        <fullName evidence="12">Dynein regulatory complex subunit 2</fullName>
    </alternativeName>
</protein>
<evidence type="ECO:0000256" key="4">
    <source>
        <dbReference type="ARBA" id="ARBA00022846"/>
    </source>
</evidence>
<comment type="function">
    <text evidence="14">Component of the nexin-dynein regulatory complex (N-DRC), a key regulator of ciliary/flagellar motility which maintains the alignment and integrity of the distal axoneme and regulates microtubule sliding in motile axonemes. Plays a critical role in the assembly of N-DRC and also stabilizes the assembly of multiple inner dynein arms and radial spokes. Coassembles with DRC1 to form a central scaffold needed for assembly of the N-DRC and its attachment to the outer doublet microtubules.</text>
</comment>
<keyword evidence="3" id="KW-0963">Cytoplasm</keyword>
<dbReference type="GeneTree" id="ENSGT00940000153804"/>
<dbReference type="Pfam" id="PF14775">
    <property type="entry name" value="NYD-SP28_assoc"/>
    <property type="match status" value="1"/>
</dbReference>
<organism evidence="20 21">
    <name type="scientific">Gadus morhua</name>
    <name type="common">Atlantic cod</name>
    <dbReference type="NCBI Taxonomy" id="8049"/>
    <lineage>
        <taxon>Eukaryota</taxon>
        <taxon>Metazoa</taxon>
        <taxon>Chordata</taxon>
        <taxon>Craniata</taxon>
        <taxon>Vertebrata</taxon>
        <taxon>Euteleostomi</taxon>
        <taxon>Actinopterygii</taxon>
        <taxon>Neopterygii</taxon>
        <taxon>Teleostei</taxon>
        <taxon>Neoteleostei</taxon>
        <taxon>Acanthomorphata</taxon>
        <taxon>Zeiogadaria</taxon>
        <taxon>Gadariae</taxon>
        <taxon>Gadiformes</taxon>
        <taxon>Gadoidei</taxon>
        <taxon>Gadidae</taxon>
        <taxon>Gadus</taxon>
    </lineage>
</organism>
<feature type="domain" description="Dynein regulatory complex protein 1 C-terminal" evidence="19">
    <location>
        <begin position="397"/>
        <end position="436"/>
    </location>
</feature>
<comment type="similarity">
    <text evidence="11">Belongs to the DRC2 family.</text>
</comment>
<evidence type="ECO:0000256" key="5">
    <source>
        <dbReference type="ARBA" id="ARBA00023054"/>
    </source>
</evidence>
<sequence>MPKKGSKKDGGGKGSGMTDEERVVFLQQRAEAEKDNAKRKEEMLTQFLEDKLQKEEKNTAVNLHKLTQQWRVVLRRARGAELSREVDIVSQTFERVLDRRDSVVKCLVGDLSEAEQQFGLALRSQLHYVDRLLALQTGRLAFFQQRWDGDLQELGTEFSAERELIYALHRRDCTYLEDVSAAMELHRSEADDLGRLDYQSTRDEIKTKYISEKHALVVQMDQVMRQVRQGMGVTEDQRTALNNLLLSDQRRAQEIDVQMKRLQKMQESIAALRRPDPGQKEREAVARDLRATKEAVTQQTRELKARLGHARLLDRKRLTALSVQSSAAAKQLQGLITKGGRSLRRAEMCRRFESEHEKVLPFYASSLTPEEQSREEQRAMEPPSEELARALMDYSDLARFWQRYNKVLLERLVLEKEKEVLTQENRQLQGLLRQYMDGISVSDETLRRQNPLLMVSRPTLAPPPGTERRPPRHTVVEAVRVIQNAR</sequence>
<evidence type="ECO:0000256" key="14">
    <source>
        <dbReference type="ARBA" id="ARBA00045865"/>
    </source>
</evidence>
<evidence type="ECO:0000256" key="16">
    <source>
        <dbReference type="SAM" id="Coils"/>
    </source>
</evidence>
<keyword evidence="8" id="KW-0966">Cell projection</keyword>
<evidence type="ECO:0000259" key="18">
    <source>
        <dbReference type="Pfam" id="PF14772"/>
    </source>
</evidence>
<keyword evidence="7" id="KW-0206">Cytoskeleton</keyword>
<reference evidence="20" key="1">
    <citation type="submission" date="2025-08" db="UniProtKB">
        <authorList>
            <consortium name="Ensembl"/>
        </authorList>
    </citation>
    <scope>IDENTIFICATION</scope>
</reference>
<dbReference type="GO" id="GO:0060285">
    <property type="term" value="P:cilium-dependent cell motility"/>
    <property type="evidence" value="ECO:0007669"/>
    <property type="project" value="TreeGrafter"/>
</dbReference>
<evidence type="ECO:0000256" key="7">
    <source>
        <dbReference type="ARBA" id="ARBA00023212"/>
    </source>
</evidence>
<gene>
    <name evidence="20" type="primary">ccdc65</name>
</gene>
<feature type="domain" description="Dynein regulatory complex protein 1/2 N-terminal" evidence="18">
    <location>
        <begin position="28"/>
        <end position="127"/>
    </location>
</feature>
<dbReference type="GO" id="GO:0003352">
    <property type="term" value="P:regulation of cilium movement"/>
    <property type="evidence" value="ECO:0007669"/>
    <property type="project" value="Ensembl"/>
</dbReference>
<dbReference type="OMA" id="WEYLDLF"/>
<evidence type="ECO:0000256" key="8">
    <source>
        <dbReference type="ARBA" id="ARBA00023273"/>
    </source>
</evidence>
<dbReference type="Ensembl" id="ENSGMOT00000008354.2">
    <property type="protein sequence ID" value="ENSGMOP00000008121.2"/>
    <property type="gene ID" value="ENSGMOG00000007573.2"/>
</dbReference>
<accession>A0A8C4Z6D9</accession>
<name>A0A8C4Z6D9_GADMO</name>
<comment type="subcellular location">
    <subcellularLocation>
        <location evidence="1">Cytoplasm</location>
        <location evidence="1">Cytoskeleton</location>
        <location evidence="1">Flagellum axoneme</location>
    </subcellularLocation>
    <subcellularLocation>
        <location evidence="10">Cytoplasm</location>
        <location evidence="10">Cytoskeleton</location>
        <location evidence="10">Flagellum basal body</location>
    </subcellularLocation>
</comment>
<evidence type="ECO:0000256" key="6">
    <source>
        <dbReference type="ARBA" id="ARBA00023069"/>
    </source>
</evidence>
<evidence type="ECO:0000256" key="2">
    <source>
        <dbReference type="ARBA" id="ARBA00013815"/>
    </source>
</evidence>
<dbReference type="AlphaFoldDB" id="A0A8C4Z6D9"/>
<dbReference type="InterPro" id="IPR039505">
    <property type="entry name" value="DRC1/2_N"/>
</dbReference>
<evidence type="ECO:0000256" key="3">
    <source>
        <dbReference type="ARBA" id="ARBA00022490"/>
    </source>
</evidence>
<evidence type="ECO:0000256" key="1">
    <source>
        <dbReference type="ARBA" id="ARBA00004611"/>
    </source>
</evidence>
<evidence type="ECO:0000256" key="12">
    <source>
        <dbReference type="ARBA" id="ARBA00040899"/>
    </source>
</evidence>
<dbReference type="Proteomes" id="UP000694546">
    <property type="component" value="Chromosome 13"/>
</dbReference>
<dbReference type="InterPro" id="IPR039750">
    <property type="entry name" value="DRC1/DRC2"/>
</dbReference>
<dbReference type="GO" id="GO:0005858">
    <property type="term" value="C:axonemal dynein complex"/>
    <property type="evidence" value="ECO:0007669"/>
    <property type="project" value="InterPro"/>
</dbReference>
<reference evidence="20" key="2">
    <citation type="submission" date="2025-09" db="UniProtKB">
        <authorList>
            <consortium name="Ensembl"/>
        </authorList>
    </citation>
    <scope>IDENTIFICATION</scope>
</reference>
<dbReference type="Pfam" id="PF14772">
    <property type="entry name" value="NYD-SP28"/>
    <property type="match status" value="1"/>
</dbReference>
<dbReference type="OrthoDB" id="7760980at2759"/>
<proteinExistence type="inferred from homology"/>
<evidence type="ECO:0000256" key="13">
    <source>
        <dbReference type="ARBA" id="ARBA00041517"/>
    </source>
</evidence>
<dbReference type="PANTHER" id="PTHR21625">
    <property type="entry name" value="NYD-SP28 PROTEIN"/>
    <property type="match status" value="1"/>
</dbReference>
<evidence type="ECO:0000256" key="17">
    <source>
        <dbReference type="SAM" id="MobiDB-lite"/>
    </source>
</evidence>
<evidence type="ECO:0000256" key="10">
    <source>
        <dbReference type="ARBA" id="ARBA00037841"/>
    </source>
</evidence>
<keyword evidence="21" id="KW-1185">Reference proteome</keyword>
<evidence type="ECO:0000256" key="15">
    <source>
        <dbReference type="ARBA" id="ARBA00046115"/>
    </source>
</evidence>
<keyword evidence="6" id="KW-0969">Cilium</keyword>
<comment type="function">
    <text evidence="15">Component of the nexin-dynein regulatory complex (N-DRC) a key regulator of ciliary/flagellar motility which maintains the alignment and integrity of the distal axoneme and regulates microtubule sliding in motile axonemes. Plays a critical role in the assembly of N-DRC and also stabilizes the assembly of multiple inner dynein arms and radial spokes. Coassembles with CCDC65/DRC2 to form a central scaffold needed for assembly of the N-DRC and its attachment to the outer doublet microtubules.</text>
</comment>
<feature type="coiled-coil region" evidence="16">
    <location>
        <begin position="23"/>
        <end position="58"/>
    </location>
</feature>